<dbReference type="EMBL" id="RPDH01000002">
    <property type="protein sequence ID" value="RPE08392.1"/>
    <property type="molecule type" value="Genomic_DNA"/>
</dbReference>
<keyword evidence="1" id="KW-0732">Signal</keyword>
<evidence type="ECO:0000313" key="2">
    <source>
        <dbReference type="EMBL" id="RPE08392.1"/>
    </source>
</evidence>
<protein>
    <recommendedName>
        <fullName evidence="4">DUF4998 domain-containing protein</fullName>
    </recommendedName>
</protein>
<name>A0A3N4PI77_9BACT</name>
<dbReference type="AlphaFoldDB" id="A0A3N4PI77"/>
<dbReference type="Proteomes" id="UP000278351">
    <property type="component" value="Unassembled WGS sequence"/>
</dbReference>
<proteinExistence type="predicted"/>
<sequence length="231" mass="26065">MKQTIILLLCMSCLCTACMKDATKYKDLLHNKEIVYPGTVNKFRAFPGNLRVRLQWQPSPDPSITKYLIYWNNNDDSLLLDVSNRNTADSVNTVLTGLGEYVQNFILYTLDDKGNRSIGQSISGVRVFGPLFISSLVNRQIDASRPPKALNKYTYRLYLAKADTVLNINTQISYLDSLQQPQTLWVTAKTDSVQLELAKAGTKVALRSSYVPVHRAIDTFRVTYSDTVTLK</sequence>
<organism evidence="2 3">
    <name type="scientific">Chitinophaga lutea</name>
    <dbReference type="NCBI Taxonomy" id="2488634"/>
    <lineage>
        <taxon>Bacteria</taxon>
        <taxon>Pseudomonadati</taxon>
        <taxon>Bacteroidota</taxon>
        <taxon>Chitinophagia</taxon>
        <taxon>Chitinophagales</taxon>
        <taxon>Chitinophagaceae</taxon>
        <taxon>Chitinophaga</taxon>
    </lineage>
</organism>
<dbReference type="RefSeq" id="WP_123847395.1">
    <property type="nucleotide sequence ID" value="NZ_RPDH01000002.1"/>
</dbReference>
<gene>
    <name evidence="2" type="ORF">EGT74_15185</name>
</gene>
<dbReference type="Gene3D" id="2.60.40.10">
    <property type="entry name" value="Immunoglobulins"/>
    <property type="match status" value="1"/>
</dbReference>
<comment type="caution">
    <text evidence="2">The sequence shown here is derived from an EMBL/GenBank/DDBJ whole genome shotgun (WGS) entry which is preliminary data.</text>
</comment>
<dbReference type="OrthoDB" id="1043438at2"/>
<evidence type="ECO:0000256" key="1">
    <source>
        <dbReference type="SAM" id="SignalP"/>
    </source>
</evidence>
<accession>A0A3N4PI77</accession>
<feature type="chain" id="PRO_5018079587" description="DUF4998 domain-containing protein" evidence="1">
    <location>
        <begin position="18"/>
        <end position="231"/>
    </location>
</feature>
<evidence type="ECO:0008006" key="4">
    <source>
        <dbReference type="Google" id="ProtNLM"/>
    </source>
</evidence>
<reference evidence="2 3" key="1">
    <citation type="submission" date="2018-11" db="EMBL/GenBank/DDBJ databases">
        <title>Chitinophaga lutea sp.nov., isolate from arsenic contaminated soil.</title>
        <authorList>
            <person name="Zong Y."/>
        </authorList>
    </citation>
    <scope>NUCLEOTIDE SEQUENCE [LARGE SCALE GENOMIC DNA]</scope>
    <source>
        <strain evidence="2 3">ZY74</strain>
    </source>
</reference>
<feature type="signal peptide" evidence="1">
    <location>
        <begin position="1"/>
        <end position="17"/>
    </location>
</feature>
<keyword evidence="3" id="KW-1185">Reference proteome</keyword>
<evidence type="ECO:0000313" key="3">
    <source>
        <dbReference type="Proteomes" id="UP000278351"/>
    </source>
</evidence>
<dbReference type="Pfam" id="PF16389">
    <property type="entry name" value="DUF4998"/>
    <property type="match status" value="1"/>
</dbReference>
<dbReference type="InterPro" id="IPR013783">
    <property type="entry name" value="Ig-like_fold"/>
</dbReference>